<evidence type="ECO:0000313" key="3">
    <source>
        <dbReference type="Proteomes" id="UP000676565"/>
    </source>
</evidence>
<evidence type="ECO:0000313" key="2">
    <source>
        <dbReference type="EMBL" id="MBP3960245.1"/>
    </source>
</evidence>
<dbReference type="Proteomes" id="UP000676565">
    <property type="component" value="Unassembled WGS sequence"/>
</dbReference>
<gene>
    <name evidence="2" type="ORF">J8F10_33885</name>
</gene>
<proteinExistence type="predicted"/>
<evidence type="ECO:0000256" key="1">
    <source>
        <dbReference type="SAM" id="MobiDB-lite"/>
    </source>
</evidence>
<dbReference type="InterPro" id="IPR045584">
    <property type="entry name" value="Pilin-like"/>
</dbReference>
<reference evidence="2 3" key="1">
    <citation type="submission" date="2021-04" db="EMBL/GenBank/DDBJ databases">
        <authorList>
            <person name="Ivanova A."/>
        </authorList>
    </citation>
    <scope>NUCLEOTIDE SEQUENCE [LARGE SCALE GENOMIC DNA]</scope>
    <source>
        <strain evidence="2 3">G18</strain>
    </source>
</reference>
<dbReference type="SUPFAM" id="SSF54523">
    <property type="entry name" value="Pili subunits"/>
    <property type="match status" value="1"/>
</dbReference>
<organism evidence="2 3">
    <name type="scientific">Gemmata palustris</name>
    <dbReference type="NCBI Taxonomy" id="2822762"/>
    <lineage>
        <taxon>Bacteria</taxon>
        <taxon>Pseudomonadati</taxon>
        <taxon>Planctomycetota</taxon>
        <taxon>Planctomycetia</taxon>
        <taxon>Gemmatales</taxon>
        <taxon>Gemmataceae</taxon>
        <taxon>Gemmata</taxon>
    </lineage>
</organism>
<accession>A0ABS5C442</accession>
<dbReference type="PANTHER" id="PTHR30093:SF2">
    <property type="entry name" value="TYPE II SECRETION SYSTEM PROTEIN H"/>
    <property type="match status" value="1"/>
</dbReference>
<comment type="caution">
    <text evidence="2">The sequence shown here is derived from an EMBL/GenBank/DDBJ whole genome shotgun (WGS) entry which is preliminary data.</text>
</comment>
<evidence type="ECO:0008006" key="4">
    <source>
        <dbReference type="Google" id="ProtNLM"/>
    </source>
</evidence>
<keyword evidence="3" id="KW-1185">Reference proteome</keyword>
<dbReference type="PANTHER" id="PTHR30093">
    <property type="entry name" value="GENERAL SECRETION PATHWAY PROTEIN G"/>
    <property type="match status" value="1"/>
</dbReference>
<protein>
    <recommendedName>
        <fullName evidence="4">DUF1559 domain-containing protein</fullName>
    </recommendedName>
</protein>
<name>A0ABS5C442_9BACT</name>
<feature type="region of interest" description="Disordered" evidence="1">
    <location>
        <begin position="86"/>
        <end position="124"/>
    </location>
</feature>
<dbReference type="EMBL" id="JAGKQQ010000001">
    <property type="protein sequence ID" value="MBP3960245.1"/>
    <property type="molecule type" value="Genomic_DNA"/>
</dbReference>
<sequence>MIIVIAVIATLIGLLLPAVQKVRQAASRMREANKLRQFVLASHSFADAHDGRLPNAVAAPPSAGESLLQSLFPYLEMGNFLESASTKRWRPRQVQSEADPSFFASKKGSPGTPTDSGGDEDEQFGDTSYAFNQLIFQPHARLVNSIPDGTSQTIALTTHYARCGPTAFNWHMPNPTCYGFVPPGSYQQVPCWTRDSITQHGSTFADAEMGDALPPGISRRGNLITKTFQILPQLTDCDFRVPQALFSSGLLVTLADGSVRTVQVGVDVATFWGAVSPAGGEVLGEW</sequence>